<sequence>MDRKLCATPMCDCWTNSAVVGIFAPSQDEPNGVRFRWPIPIEFDNVSPYQRNGVSWAIYLY</sequence>
<dbReference type="EMBL" id="JAIWYP010000014">
    <property type="protein sequence ID" value="KAH3711816.1"/>
    <property type="molecule type" value="Genomic_DNA"/>
</dbReference>
<evidence type="ECO:0000313" key="1">
    <source>
        <dbReference type="EMBL" id="KAH3711816.1"/>
    </source>
</evidence>
<name>A0A9D3Z6S6_DREPO</name>
<keyword evidence="2" id="KW-1185">Reference proteome</keyword>
<dbReference type="Proteomes" id="UP000828390">
    <property type="component" value="Unassembled WGS sequence"/>
</dbReference>
<gene>
    <name evidence="1" type="ORF">DPMN_071490</name>
</gene>
<protein>
    <submittedName>
        <fullName evidence="1">Uncharacterized protein</fullName>
    </submittedName>
</protein>
<comment type="caution">
    <text evidence="1">The sequence shown here is derived from an EMBL/GenBank/DDBJ whole genome shotgun (WGS) entry which is preliminary data.</text>
</comment>
<reference evidence="1" key="1">
    <citation type="journal article" date="2019" name="bioRxiv">
        <title>The Genome of the Zebra Mussel, Dreissena polymorpha: A Resource for Invasive Species Research.</title>
        <authorList>
            <person name="McCartney M.A."/>
            <person name="Auch B."/>
            <person name="Kono T."/>
            <person name="Mallez S."/>
            <person name="Zhang Y."/>
            <person name="Obille A."/>
            <person name="Becker A."/>
            <person name="Abrahante J.E."/>
            <person name="Garbe J."/>
            <person name="Badalamenti J.P."/>
            <person name="Herman A."/>
            <person name="Mangelson H."/>
            <person name="Liachko I."/>
            <person name="Sullivan S."/>
            <person name="Sone E.D."/>
            <person name="Koren S."/>
            <person name="Silverstein K.A.T."/>
            <person name="Beckman K.B."/>
            <person name="Gohl D.M."/>
        </authorList>
    </citation>
    <scope>NUCLEOTIDE SEQUENCE</scope>
    <source>
        <strain evidence="1">Duluth1</strain>
        <tissue evidence="1">Whole animal</tissue>
    </source>
</reference>
<organism evidence="1 2">
    <name type="scientific">Dreissena polymorpha</name>
    <name type="common">Zebra mussel</name>
    <name type="synonym">Mytilus polymorpha</name>
    <dbReference type="NCBI Taxonomy" id="45954"/>
    <lineage>
        <taxon>Eukaryota</taxon>
        <taxon>Metazoa</taxon>
        <taxon>Spiralia</taxon>
        <taxon>Lophotrochozoa</taxon>
        <taxon>Mollusca</taxon>
        <taxon>Bivalvia</taxon>
        <taxon>Autobranchia</taxon>
        <taxon>Heteroconchia</taxon>
        <taxon>Euheterodonta</taxon>
        <taxon>Imparidentia</taxon>
        <taxon>Neoheterodontei</taxon>
        <taxon>Myida</taxon>
        <taxon>Dreissenoidea</taxon>
        <taxon>Dreissenidae</taxon>
        <taxon>Dreissena</taxon>
    </lineage>
</organism>
<dbReference type="AlphaFoldDB" id="A0A9D3Z6S6"/>
<proteinExistence type="predicted"/>
<evidence type="ECO:0000313" key="2">
    <source>
        <dbReference type="Proteomes" id="UP000828390"/>
    </source>
</evidence>
<reference evidence="1" key="2">
    <citation type="submission" date="2020-11" db="EMBL/GenBank/DDBJ databases">
        <authorList>
            <person name="McCartney M.A."/>
            <person name="Auch B."/>
            <person name="Kono T."/>
            <person name="Mallez S."/>
            <person name="Becker A."/>
            <person name="Gohl D.M."/>
            <person name="Silverstein K.A.T."/>
            <person name="Koren S."/>
            <person name="Bechman K.B."/>
            <person name="Herman A."/>
            <person name="Abrahante J.E."/>
            <person name="Garbe J."/>
        </authorList>
    </citation>
    <scope>NUCLEOTIDE SEQUENCE</scope>
    <source>
        <strain evidence="1">Duluth1</strain>
        <tissue evidence="1">Whole animal</tissue>
    </source>
</reference>
<accession>A0A9D3Z6S6</accession>